<protein>
    <submittedName>
        <fullName evidence="2">Uncharacterized protein</fullName>
    </submittedName>
</protein>
<feature type="compositionally biased region" description="Polar residues" evidence="1">
    <location>
        <begin position="281"/>
        <end position="292"/>
    </location>
</feature>
<keyword evidence="3" id="KW-1185">Reference proteome</keyword>
<proteinExistence type="predicted"/>
<evidence type="ECO:0000256" key="1">
    <source>
        <dbReference type="SAM" id="MobiDB-lite"/>
    </source>
</evidence>
<comment type="caution">
    <text evidence="2">The sequence shown here is derived from an EMBL/GenBank/DDBJ whole genome shotgun (WGS) entry which is preliminary data.</text>
</comment>
<dbReference type="OrthoDB" id="10528382at2759"/>
<feature type="region of interest" description="Disordered" evidence="1">
    <location>
        <begin position="272"/>
        <end position="338"/>
    </location>
</feature>
<accession>A0A1V9XTI9</accession>
<dbReference type="AlphaFoldDB" id="A0A1V9XTI9"/>
<dbReference type="EMBL" id="MNPL01004421">
    <property type="protein sequence ID" value="OQR76763.1"/>
    <property type="molecule type" value="Genomic_DNA"/>
</dbReference>
<gene>
    <name evidence="2" type="ORF">BIW11_03011</name>
</gene>
<name>A0A1V9XTI9_9ACAR</name>
<evidence type="ECO:0000313" key="3">
    <source>
        <dbReference type="Proteomes" id="UP000192247"/>
    </source>
</evidence>
<dbReference type="InParanoid" id="A0A1V9XTI9"/>
<evidence type="ECO:0000313" key="2">
    <source>
        <dbReference type="EMBL" id="OQR76763.1"/>
    </source>
</evidence>
<feature type="region of interest" description="Disordered" evidence="1">
    <location>
        <begin position="141"/>
        <end position="166"/>
    </location>
</feature>
<sequence>MSEQDLVSQIQELAREIESMDDVSSVASDSERLSPGVKPTVLWAKKRFPRQGIRSTRKIGPQRKFGFGATVRVEVGQFPIRHGQLNGHYPESWEWTQGHPDEKLPLASPLSNSQTGSQMRWLSSAASLSDESDCSIGSIAAPFEQESVSDVDETQPDPTTLEAVPLLAHASSRARYARTTIQNEKFGLPSLEEEPPNSLTASSSVAKRSTAAVGQSGRRQAYPSRKSRNEVGALKRKRKTNDVLHNGTGRNSLVAKYQHYKRHGAEELVGAKVKKAHATKRTPTGQRLSTSAYRRFASHPSPCEAVSSPSKRRPNERSRDSSARRARATKRRDGPDRTYSVNELCQKCRRPIERRERLADWGVKEWDHFWTKVSCAASDIRTLREHGLEDNDACVDFLFSFKELINIPFR</sequence>
<feature type="region of interest" description="Disordered" evidence="1">
    <location>
        <begin position="186"/>
        <end position="250"/>
    </location>
</feature>
<feature type="compositionally biased region" description="Basic and acidic residues" evidence="1">
    <location>
        <begin position="313"/>
        <end position="323"/>
    </location>
</feature>
<organism evidence="2 3">
    <name type="scientific">Tropilaelaps mercedesae</name>
    <dbReference type="NCBI Taxonomy" id="418985"/>
    <lineage>
        <taxon>Eukaryota</taxon>
        <taxon>Metazoa</taxon>
        <taxon>Ecdysozoa</taxon>
        <taxon>Arthropoda</taxon>
        <taxon>Chelicerata</taxon>
        <taxon>Arachnida</taxon>
        <taxon>Acari</taxon>
        <taxon>Parasitiformes</taxon>
        <taxon>Mesostigmata</taxon>
        <taxon>Gamasina</taxon>
        <taxon>Dermanyssoidea</taxon>
        <taxon>Laelapidae</taxon>
        <taxon>Tropilaelaps</taxon>
    </lineage>
</organism>
<feature type="compositionally biased region" description="Polar residues" evidence="1">
    <location>
        <begin position="197"/>
        <end position="207"/>
    </location>
</feature>
<reference evidence="2 3" key="1">
    <citation type="journal article" date="2017" name="Gigascience">
        <title>Draft genome of the honey bee ectoparasitic mite, Tropilaelaps mercedesae, is shaped by the parasitic life history.</title>
        <authorList>
            <person name="Dong X."/>
            <person name="Armstrong S.D."/>
            <person name="Xia D."/>
            <person name="Makepeace B.L."/>
            <person name="Darby A.C."/>
            <person name="Kadowaki T."/>
        </authorList>
    </citation>
    <scope>NUCLEOTIDE SEQUENCE [LARGE SCALE GENOMIC DNA]</scope>
    <source>
        <strain evidence="2">Wuxi-XJTLU</strain>
    </source>
</reference>
<dbReference type="Proteomes" id="UP000192247">
    <property type="component" value="Unassembled WGS sequence"/>
</dbReference>